<dbReference type="GO" id="GO:0005096">
    <property type="term" value="F:GTPase activator activity"/>
    <property type="evidence" value="ECO:0007669"/>
    <property type="project" value="TreeGrafter"/>
</dbReference>
<dbReference type="PROSITE" id="PS00018">
    <property type="entry name" value="EF_HAND_1"/>
    <property type="match status" value="2"/>
</dbReference>
<dbReference type="PANTHER" id="PTHR47219:SF20">
    <property type="entry name" value="TBC1 DOMAIN FAMILY MEMBER 2B"/>
    <property type="match status" value="1"/>
</dbReference>
<dbReference type="SUPFAM" id="SSF47473">
    <property type="entry name" value="EF-hand"/>
    <property type="match status" value="1"/>
</dbReference>
<keyword evidence="1" id="KW-0106">Calcium</keyword>
<feature type="domain" description="EF-hand" evidence="4">
    <location>
        <begin position="662"/>
        <end position="697"/>
    </location>
</feature>
<dbReference type="EMBL" id="CAFZ01000072">
    <property type="protein sequence ID" value="CCA70114.1"/>
    <property type="molecule type" value="Genomic_DNA"/>
</dbReference>
<proteinExistence type="predicted"/>
<evidence type="ECO:0000256" key="2">
    <source>
        <dbReference type="SAM" id="MobiDB-lite"/>
    </source>
</evidence>
<dbReference type="PROSITE" id="PS50086">
    <property type="entry name" value="TBC_RABGAP"/>
    <property type="match status" value="1"/>
</dbReference>
<evidence type="ECO:0000259" key="4">
    <source>
        <dbReference type="PROSITE" id="PS50222"/>
    </source>
</evidence>
<organism evidence="5 6">
    <name type="scientific">Serendipita indica (strain DSM 11827)</name>
    <name type="common">Root endophyte fungus</name>
    <name type="synonym">Piriformospora indica</name>
    <dbReference type="NCBI Taxonomy" id="1109443"/>
    <lineage>
        <taxon>Eukaryota</taxon>
        <taxon>Fungi</taxon>
        <taxon>Dikarya</taxon>
        <taxon>Basidiomycota</taxon>
        <taxon>Agaricomycotina</taxon>
        <taxon>Agaricomycetes</taxon>
        <taxon>Sebacinales</taxon>
        <taxon>Serendipitaceae</taxon>
        <taxon>Serendipita</taxon>
    </lineage>
</organism>
<gene>
    <name evidence="5" type="ORF">PIIN_04053</name>
</gene>
<dbReference type="PROSITE" id="PS50222">
    <property type="entry name" value="EF_HAND_2"/>
    <property type="match status" value="2"/>
</dbReference>
<dbReference type="Proteomes" id="UP000007148">
    <property type="component" value="Unassembled WGS sequence"/>
</dbReference>
<feature type="domain" description="EF-hand" evidence="4">
    <location>
        <begin position="626"/>
        <end position="661"/>
    </location>
</feature>
<evidence type="ECO:0000313" key="5">
    <source>
        <dbReference type="EMBL" id="CCA70114.1"/>
    </source>
</evidence>
<dbReference type="SMART" id="SM00164">
    <property type="entry name" value="TBC"/>
    <property type="match status" value="1"/>
</dbReference>
<dbReference type="FunFam" id="1.10.8.270:FF:000015">
    <property type="entry name" value="GTPase activating protein (Gyp2)"/>
    <property type="match status" value="1"/>
</dbReference>
<keyword evidence="6" id="KW-1185">Reference proteome</keyword>
<accession>G4TFJ8</accession>
<dbReference type="InterPro" id="IPR002048">
    <property type="entry name" value="EF_hand_dom"/>
</dbReference>
<evidence type="ECO:0000259" key="3">
    <source>
        <dbReference type="PROSITE" id="PS50086"/>
    </source>
</evidence>
<dbReference type="OrthoDB" id="17687at2759"/>
<dbReference type="OMA" id="IYMSETQ"/>
<feature type="compositionally biased region" description="Low complexity" evidence="2">
    <location>
        <begin position="869"/>
        <end position="893"/>
    </location>
</feature>
<dbReference type="SUPFAM" id="SSF47923">
    <property type="entry name" value="Ypt/Rab-GAP domain of gyp1p"/>
    <property type="match status" value="2"/>
</dbReference>
<comment type="caution">
    <text evidence="5">The sequence shown here is derived from an EMBL/GenBank/DDBJ whole genome shotgun (WGS) entry which is preliminary data.</text>
</comment>
<evidence type="ECO:0000256" key="1">
    <source>
        <dbReference type="ARBA" id="ARBA00022837"/>
    </source>
</evidence>
<feature type="region of interest" description="Disordered" evidence="2">
    <location>
        <begin position="861"/>
        <end position="904"/>
    </location>
</feature>
<sequence length="985" mass="110665">MATISTHLRNFKEPTKEQAQRLFFSLPPNPPPEDVGPTDYRFEINAVLMLNEGQEDSYAGKLYLLPPYLCFVSLDRRSVKMTMPLSAIRRVERVNHGRAGVFELGLMLWHGMRLNIQLTALRSTADAFCANLRDALKIQLDLGRMKQVKQFVKTCYSEVLIPVSNPEADNEREDGSIMTEGGDGNALAKTTYHGGLGLTFKFPGDAKKLREGSKLKLWTTYLRAHGRNLTLLRYPHCTRLVQVGLPNRLRGELWETLSGSIFLRFSNPGVYEKILRDNAGKTSTSTEEIEKDLNRSLPEYSGYQDEKGIATLRRVLTAYSWKNPELGYCQAMNILTAALLIYMSEEQAFWLLEVLCDRLLPGYYSPSMYGTLLDQRVFESLVQRCLPMIHDHFHDVDVQLSVASLPWFLSLFINSMPMIFAFRIVDCFFCMGPKVLFQVGYVSLSSILKINGEKLLSIQDDGAFISLMREYFASLGESAHPKATDPRSRAIIKFQELLLVAFREFSIINDEMIENERRRYRGEIVHSIESFAKRAAIRNLSSFGRFSKDQIGLIYDNLFKALVVAPPPPPVMTKRLIPGTDDEMERPETRIELKTFRIFLAEIATWARDEYVVSNGFQERVERRVAEHEFVDRLFFFWDINHNGALSFQDLVNGLDGIMFNDLMSSIEWFFTLHDKDQDGWLTKDEVLVLSESLLFIFRSEVGDAYLGTVSRFMTNAFEYGDALLPEEGEKMSPIPNEVSANTELAPSLPSNQPYLNRATFRMVVLADPLLEAFFDVDLPRSFKLQPVEDSSAARGQTGLGLLGNVGGFLSSFVTDDNKKIFNSFVDDMGKAIGKHQVTVRPSINQHERNLALQEPLKETTRHLQRLRSQSSLTTPTSSTPSGVSASPMSSQSNLEKAPLVPPTSAGLKPAPVLPSPFTDVSPLAKANAAAAAVMENRQAFAIDEAGDEDDLDDSDLAELSGDDEGMMAEVDAFLEQNDASVGAR</sequence>
<dbReference type="STRING" id="1109443.G4TFJ8"/>
<dbReference type="InParanoid" id="G4TFJ8"/>
<reference evidence="5 6" key="1">
    <citation type="journal article" date="2011" name="PLoS Pathog.">
        <title>Endophytic Life Strategies Decoded by Genome and Transcriptome Analyses of the Mutualistic Root Symbiont Piriformospora indica.</title>
        <authorList>
            <person name="Zuccaro A."/>
            <person name="Lahrmann U."/>
            <person name="Guldener U."/>
            <person name="Langen G."/>
            <person name="Pfiffi S."/>
            <person name="Biedenkopf D."/>
            <person name="Wong P."/>
            <person name="Samans B."/>
            <person name="Grimm C."/>
            <person name="Basiewicz M."/>
            <person name="Murat C."/>
            <person name="Martin F."/>
            <person name="Kogel K.H."/>
        </authorList>
    </citation>
    <scope>NUCLEOTIDE SEQUENCE [LARGE SCALE GENOMIC DNA]</scope>
    <source>
        <strain evidence="5 6">DSM 11827</strain>
    </source>
</reference>
<dbReference type="HOGENOM" id="CLU_003538_0_0_1"/>
<dbReference type="FunCoup" id="G4TFJ8">
    <property type="interactions" value="140"/>
</dbReference>
<dbReference type="InterPro" id="IPR018247">
    <property type="entry name" value="EF_Hand_1_Ca_BS"/>
</dbReference>
<dbReference type="Gene3D" id="1.10.8.270">
    <property type="entry name" value="putative rabgap domain of human tbc1 domain family member 14 like domains"/>
    <property type="match status" value="1"/>
</dbReference>
<dbReference type="InterPro" id="IPR035969">
    <property type="entry name" value="Rab-GAP_TBC_sf"/>
</dbReference>
<dbReference type="AlphaFoldDB" id="G4TFJ8"/>
<dbReference type="InterPro" id="IPR050302">
    <property type="entry name" value="Rab_GAP_TBC_domain"/>
</dbReference>
<dbReference type="FunFam" id="1.10.472.80:FF:000051">
    <property type="entry name" value="Probable MDR1-Mac1p interacting protein"/>
    <property type="match status" value="1"/>
</dbReference>
<protein>
    <submittedName>
        <fullName evidence="5">Probable MDR1-Mac1p interacting protein</fullName>
    </submittedName>
</protein>
<dbReference type="Gene3D" id="1.10.472.80">
    <property type="entry name" value="Ypt/Rab-GAP domain of gyp1p, domain 3"/>
    <property type="match status" value="1"/>
</dbReference>
<dbReference type="InterPro" id="IPR000195">
    <property type="entry name" value="Rab-GAP-TBC_dom"/>
</dbReference>
<dbReference type="InterPro" id="IPR011992">
    <property type="entry name" value="EF-hand-dom_pair"/>
</dbReference>
<dbReference type="GO" id="GO:0031267">
    <property type="term" value="F:small GTPase binding"/>
    <property type="evidence" value="ECO:0007669"/>
    <property type="project" value="TreeGrafter"/>
</dbReference>
<dbReference type="Pfam" id="PF00566">
    <property type="entry name" value="RabGAP-TBC"/>
    <property type="match status" value="1"/>
</dbReference>
<name>G4TFJ8_SERID</name>
<dbReference type="Gene3D" id="1.10.238.10">
    <property type="entry name" value="EF-hand"/>
    <property type="match status" value="1"/>
</dbReference>
<dbReference type="PANTHER" id="PTHR47219">
    <property type="entry name" value="RAB GTPASE-ACTIVATING PROTEIN 1-LIKE"/>
    <property type="match status" value="1"/>
</dbReference>
<feature type="domain" description="Rab-GAP TBC" evidence="3">
    <location>
        <begin position="244"/>
        <end position="432"/>
    </location>
</feature>
<dbReference type="GO" id="GO:0005509">
    <property type="term" value="F:calcium ion binding"/>
    <property type="evidence" value="ECO:0007669"/>
    <property type="project" value="InterPro"/>
</dbReference>
<dbReference type="eggNOG" id="KOG4347">
    <property type="taxonomic scope" value="Eukaryota"/>
</dbReference>
<evidence type="ECO:0000313" key="6">
    <source>
        <dbReference type="Proteomes" id="UP000007148"/>
    </source>
</evidence>